<dbReference type="Proteomes" id="UP000636579">
    <property type="component" value="Unassembled WGS sequence"/>
</dbReference>
<dbReference type="RefSeq" id="WP_192590349.1">
    <property type="nucleotide sequence ID" value="NZ_JADBEE010000001.1"/>
</dbReference>
<dbReference type="NCBIfam" id="TIGR03025">
    <property type="entry name" value="EPS_sugtrans"/>
    <property type="match status" value="1"/>
</dbReference>
<keyword evidence="4 7" id="KW-0812">Transmembrane</keyword>
<evidence type="ECO:0000313" key="9">
    <source>
        <dbReference type="EMBL" id="MBE1513460.1"/>
    </source>
</evidence>
<evidence type="ECO:0000256" key="5">
    <source>
        <dbReference type="ARBA" id="ARBA00022989"/>
    </source>
</evidence>
<feature type="transmembrane region" description="Helical" evidence="7">
    <location>
        <begin position="108"/>
        <end position="127"/>
    </location>
</feature>
<organism evidence="9 10">
    <name type="scientific">Nesterenkonia halotolerans</name>
    <dbReference type="NCBI Taxonomy" id="225325"/>
    <lineage>
        <taxon>Bacteria</taxon>
        <taxon>Bacillati</taxon>
        <taxon>Actinomycetota</taxon>
        <taxon>Actinomycetes</taxon>
        <taxon>Micrococcales</taxon>
        <taxon>Micrococcaceae</taxon>
        <taxon>Nesterenkonia</taxon>
    </lineage>
</organism>
<feature type="transmembrane region" description="Helical" evidence="7">
    <location>
        <begin position="21"/>
        <end position="40"/>
    </location>
</feature>
<keyword evidence="5 7" id="KW-1133">Transmembrane helix</keyword>
<gene>
    <name evidence="9" type="ORF">H4W26_000215</name>
</gene>
<evidence type="ECO:0000256" key="4">
    <source>
        <dbReference type="ARBA" id="ARBA00022692"/>
    </source>
</evidence>
<comment type="subcellular location">
    <subcellularLocation>
        <location evidence="1">Membrane</location>
        <topology evidence="1">Multi-pass membrane protein</topology>
    </subcellularLocation>
</comment>
<sequence length="468" mass="51347">MTAPSGPASAREWHNSYGMRLLVTDIAIIAGVLGAVHGLLLQGHHPVGVTLGLGALWVLGLSLGRSRDWKQIGAGLTEYRRVLVGTFVTFGVFFVAVVVFNLDVPREHTIVSLPLGAAGLLLGRHLWRRYLLDRWRHGEWTHRVVVVGDPRKVRHVVSAVEGSKTSTGATVTATYTEGLVHADGGVTDPGRTVARIIDVVTRSAADLVMLTETDFLPPESVRELGWALEALNVNLVVVPSLSEIAGSRIESHMVGGVPMLYVAYPRMSSMGRVTKRAFDIVVSATALLLLAPLLLVIAVWVKLDSSGPVLFRQERVGIDHSRFSMLKFRSMVVDAEKHLSMLQTLSEGNGVLFKMRKDPRVTRVGAVLRRLSFDELPQFYNVLRGDMSVVGPRPPLPQEVEAYDDTTHRRMLVKPGITGLWQVAGRSDLSWEESVRLDLYYVENWSLMGDIVIVMRTAQAVVGGSGAY</sequence>
<evidence type="ECO:0000256" key="7">
    <source>
        <dbReference type="SAM" id="Phobius"/>
    </source>
</evidence>
<name>A0ABR9J3H4_9MICC</name>
<evidence type="ECO:0000256" key="3">
    <source>
        <dbReference type="ARBA" id="ARBA00022679"/>
    </source>
</evidence>
<evidence type="ECO:0000313" key="10">
    <source>
        <dbReference type="Proteomes" id="UP000636579"/>
    </source>
</evidence>
<comment type="caution">
    <text evidence="9">The sequence shown here is derived from an EMBL/GenBank/DDBJ whole genome shotgun (WGS) entry which is preliminary data.</text>
</comment>
<dbReference type="Pfam" id="PF02397">
    <property type="entry name" value="Bac_transf"/>
    <property type="match status" value="1"/>
</dbReference>
<dbReference type="EMBL" id="JADBEE010000001">
    <property type="protein sequence ID" value="MBE1513460.1"/>
    <property type="molecule type" value="Genomic_DNA"/>
</dbReference>
<dbReference type="PANTHER" id="PTHR30576">
    <property type="entry name" value="COLANIC BIOSYNTHESIS UDP-GLUCOSE LIPID CARRIER TRANSFERASE"/>
    <property type="match status" value="1"/>
</dbReference>
<dbReference type="InterPro" id="IPR017475">
    <property type="entry name" value="EPS_sugar_tfrase"/>
</dbReference>
<evidence type="ECO:0000256" key="1">
    <source>
        <dbReference type="ARBA" id="ARBA00004141"/>
    </source>
</evidence>
<evidence type="ECO:0000256" key="2">
    <source>
        <dbReference type="ARBA" id="ARBA00006464"/>
    </source>
</evidence>
<keyword evidence="10" id="KW-1185">Reference proteome</keyword>
<dbReference type="PANTHER" id="PTHR30576:SF10">
    <property type="entry name" value="SLL5057 PROTEIN"/>
    <property type="match status" value="1"/>
</dbReference>
<keyword evidence="3" id="KW-0808">Transferase</keyword>
<protein>
    <submittedName>
        <fullName evidence="9">Exopolysaccharide biosynthesis polyprenyl glycosylphosphotransferase</fullName>
    </submittedName>
</protein>
<reference evidence="9 10" key="1">
    <citation type="submission" date="2020-10" db="EMBL/GenBank/DDBJ databases">
        <title>Sequencing the genomes of 1000 actinobacteria strains.</title>
        <authorList>
            <person name="Klenk H.-P."/>
        </authorList>
    </citation>
    <scope>NUCLEOTIDE SEQUENCE [LARGE SCALE GENOMIC DNA]</scope>
    <source>
        <strain evidence="9 10">DSM 15474</strain>
    </source>
</reference>
<keyword evidence="6 7" id="KW-0472">Membrane</keyword>
<feature type="transmembrane region" description="Helical" evidence="7">
    <location>
        <begin position="46"/>
        <end position="63"/>
    </location>
</feature>
<comment type="similarity">
    <text evidence="2">Belongs to the bacterial sugar transferase family.</text>
</comment>
<evidence type="ECO:0000259" key="8">
    <source>
        <dbReference type="Pfam" id="PF02397"/>
    </source>
</evidence>
<accession>A0ABR9J3H4</accession>
<proteinExistence type="inferred from homology"/>
<feature type="domain" description="Bacterial sugar transferase" evidence="8">
    <location>
        <begin position="275"/>
        <end position="462"/>
    </location>
</feature>
<feature type="transmembrane region" description="Helical" evidence="7">
    <location>
        <begin position="277"/>
        <end position="301"/>
    </location>
</feature>
<dbReference type="InterPro" id="IPR003362">
    <property type="entry name" value="Bact_transf"/>
</dbReference>
<evidence type="ECO:0000256" key="6">
    <source>
        <dbReference type="ARBA" id="ARBA00023136"/>
    </source>
</evidence>
<feature type="transmembrane region" description="Helical" evidence="7">
    <location>
        <begin position="83"/>
        <end position="102"/>
    </location>
</feature>